<keyword evidence="4 5" id="KW-0472">Membrane</keyword>
<keyword evidence="8" id="KW-0547">Nucleotide-binding</keyword>
<evidence type="ECO:0000256" key="5">
    <source>
        <dbReference type="SAM" id="Phobius"/>
    </source>
</evidence>
<proteinExistence type="predicted"/>
<keyword evidence="8" id="KW-0067">ATP-binding</keyword>
<dbReference type="Pfam" id="PF00664">
    <property type="entry name" value="ABC_membrane"/>
    <property type="match status" value="1"/>
</dbReference>
<dbReference type="Gene3D" id="3.40.50.300">
    <property type="entry name" value="P-loop containing nucleotide triphosphate hydrolases"/>
    <property type="match status" value="1"/>
</dbReference>
<comment type="caution">
    <text evidence="8">The sequence shown here is derived from an EMBL/GenBank/DDBJ whole genome shotgun (WGS) entry which is preliminary data.</text>
</comment>
<feature type="transmembrane region" description="Helical" evidence="5">
    <location>
        <begin position="162"/>
        <end position="179"/>
    </location>
</feature>
<dbReference type="PROSITE" id="PS00211">
    <property type="entry name" value="ABC_TRANSPORTER_1"/>
    <property type="match status" value="1"/>
</dbReference>
<dbReference type="SUPFAM" id="SSF90123">
    <property type="entry name" value="ABC transporter transmembrane region"/>
    <property type="match status" value="1"/>
</dbReference>
<dbReference type="GO" id="GO:0005886">
    <property type="term" value="C:plasma membrane"/>
    <property type="evidence" value="ECO:0007669"/>
    <property type="project" value="UniProtKB-SubCell"/>
</dbReference>
<keyword evidence="3 5" id="KW-1133">Transmembrane helix</keyword>
<dbReference type="PROSITE" id="PS50929">
    <property type="entry name" value="ABC_TM1F"/>
    <property type="match status" value="1"/>
</dbReference>
<dbReference type="PROSITE" id="PS50893">
    <property type="entry name" value="ABC_TRANSPORTER_2"/>
    <property type="match status" value="1"/>
</dbReference>
<dbReference type="OrthoDB" id="4966664at2"/>
<comment type="subcellular location">
    <subcellularLocation>
        <location evidence="1">Cell membrane</location>
        <topology evidence="1">Multi-pass membrane protein</topology>
    </subcellularLocation>
</comment>
<dbReference type="InterPro" id="IPR027417">
    <property type="entry name" value="P-loop_NTPase"/>
</dbReference>
<gene>
    <name evidence="8" type="ORF">FPZ12_021960</name>
</gene>
<evidence type="ECO:0000313" key="9">
    <source>
        <dbReference type="Proteomes" id="UP000319769"/>
    </source>
</evidence>
<evidence type="ECO:0000256" key="3">
    <source>
        <dbReference type="ARBA" id="ARBA00022989"/>
    </source>
</evidence>
<feature type="domain" description="ABC transmembrane type-1" evidence="7">
    <location>
        <begin position="28"/>
        <end position="307"/>
    </location>
</feature>
<feature type="transmembrane region" description="Helical" evidence="5">
    <location>
        <begin position="278"/>
        <end position="299"/>
    </location>
</feature>
<evidence type="ECO:0000256" key="4">
    <source>
        <dbReference type="ARBA" id="ARBA00023136"/>
    </source>
</evidence>
<accession>A0A5N0V0B6</accession>
<feature type="transmembrane region" description="Helical" evidence="5">
    <location>
        <begin position="138"/>
        <end position="156"/>
    </location>
</feature>
<protein>
    <submittedName>
        <fullName evidence="8">ABC transporter ATP-binding protein</fullName>
    </submittedName>
</protein>
<dbReference type="GO" id="GO:0016887">
    <property type="term" value="F:ATP hydrolysis activity"/>
    <property type="evidence" value="ECO:0007669"/>
    <property type="project" value="InterPro"/>
</dbReference>
<evidence type="ECO:0000259" key="7">
    <source>
        <dbReference type="PROSITE" id="PS50929"/>
    </source>
</evidence>
<evidence type="ECO:0000256" key="1">
    <source>
        <dbReference type="ARBA" id="ARBA00004651"/>
    </source>
</evidence>
<feature type="transmembrane region" description="Helical" evidence="5">
    <location>
        <begin position="24"/>
        <end position="50"/>
    </location>
</feature>
<name>A0A5N0V0B6_9PSEU</name>
<dbReference type="PANTHER" id="PTHR43394:SF1">
    <property type="entry name" value="ATP-BINDING CASSETTE SUB-FAMILY B MEMBER 10, MITOCHONDRIAL"/>
    <property type="match status" value="1"/>
</dbReference>
<organism evidence="8 9">
    <name type="scientific">Amycolatopsis acidicola</name>
    <dbReference type="NCBI Taxonomy" id="2596893"/>
    <lineage>
        <taxon>Bacteria</taxon>
        <taxon>Bacillati</taxon>
        <taxon>Actinomycetota</taxon>
        <taxon>Actinomycetes</taxon>
        <taxon>Pseudonocardiales</taxon>
        <taxon>Pseudonocardiaceae</taxon>
        <taxon>Amycolatopsis</taxon>
    </lineage>
</organism>
<feature type="transmembrane region" description="Helical" evidence="5">
    <location>
        <begin position="62"/>
        <end position="82"/>
    </location>
</feature>
<dbReference type="EMBL" id="VMNW02000033">
    <property type="protein sequence ID" value="KAA9158729.1"/>
    <property type="molecule type" value="Genomic_DNA"/>
</dbReference>
<dbReference type="Pfam" id="PF00005">
    <property type="entry name" value="ABC_tran"/>
    <property type="match status" value="1"/>
</dbReference>
<evidence type="ECO:0000313" key="8">
    <source>
        <dbReference type="EMBL" id="KAA9158729.1"/>
    </source>
</evidence>
<dbReference type="GO" id="GO:0005524">
    <property type="term" value="F:ATP binding"/>
    <property type="evidence" value="ECO:0007669"/>
    <property type="project" value="UniProtKB-KW"/>
</dbReference>
<dbReference type="InterPro" id="IPR036640">
    <property type="entry name" value="ABC1_TM_sf"/>
</dbReference>
<dbReference type="InterPro" id="IPR011527">
    <property type="entry name" value="ABC1_TM_dom"/>
</dbReference>
<dbReference type="Proteomes" id="UP000319769">
    <property type="component" value="Unassembled WGS sequence"/>
</dbReference>
<dbReference type="InterPro" id="IPR003439">
    <property type="entry name" value="ABC_transporter-like_ATP-bd"/>
</dbReference>
<keyword evidence="9" id="KW-1185">Reference proteome</keyword>
<keyword evidence="2 5" id="KW-0812">Transmembrane</keyword>
<dbReference type="Gene3D" id="1.20.1560.10">
    <property type="entry name" value="ABC transporter type 1, transmembrane domain"/>
    <property type="match status" value="1"/>
</dbReference>
<feature type="domain" description="ABC transporter" evidence="6">
    <location>
        <begin position="333"/>
        <end position="560"/>
    </location>
</feature>
<evidence type="ECO:0000259" key="6">
    <source>
        <dbReference type="PROSITE" id="PS50893"/>
    </source>
</evidence>
<dbReference type="PANTHER" id="PTHR43394">
    <property type="entry name" value="ATP-DEPENDENT PERMEASE MDL1, MITOCHONDRIAL"/>
    <property type="match status" value="1"/>
</dbReference>
<evidence type="ECO:0000256" key="2">
    <source>
        <dbReference type="ARBA" id="ARBA00022692"/>
    </source>
</evidence>
<feature type="transmembrane region" description="Helical" evidence="5">
    <location>
        <begin position="245"/>
        <end position="266"/>
    </location>
</feature>
<dbReference type="AlphaFoldDB" id="A0A5N0V0B6"/>
<dbReference type="GO" id="GO:0015421">
    <property type="term" value="F:ABC-type oligopeptide transporter activity"/>
    <property type="evidence" value="ECO:0007669"/>
    <property type="project" value="TreeGrafter"/>
</dbReference>
<dbReference type="InterPro" id="IPR039421">
    <property type="entry name" value="Type_1_exporter"/>
</dbReference>
<reference evidence="8" key="1">
    <citation type="submission" date="2019-09" db="EMBL/GenBank/DDBJ databases">
        <authorList>
            <person name="Teo W.F.A."/>
            <person name="Duangmal K."/>
        </authorList>
    </citation>
    <scope>NUCLEOTIDE SEQUENCE [LARGE SCALE GENOMIC DNA]</scope>
    <source>
        <strain evidence="8">K81G1</strain>
    </source>
</reference>
<sequence>MEVGQAVNEPRELIRHAIRGQARYLVPASLLAAVHQGCEAAVPLLIGLIVDHAIAPSSGSGLLWTLVLLVLLFALLTVSMRLGGRLVRHATQGAAHELRVRLAGRVLDTGGFGQAGARSGVLLSTATSDAGRVGMVNAAVWTSVGAVGALVVAAVILLQASLLLGLVVLLGLIPVVLLTRTISAPLVRRSGTEQAAAAHAAGVAADLVEGLRAIKGLGAELVMFRRYGHASGDARTAGIKAARLVALRSGVIILLTGVFLAVVAWLGGRLAAEGTITVGQFVTAFTLTQFLIGPFTRIAMVGTQFARARASAERIAKVLAEPPVVDGGEQGPVGGASLSLRGVTGPGLGGLDLEVGEGEFVGVVLEDLTGADTLVRCLGRQADPDSGAILLSGVPLRELDPDTVRSVVLVAAHDAVLFRGTVWENVVAVGDKAAAERALDCVDVAGTLPDGVETLVTERGRSLSGGQRQRVALARALAAESPVLVLQEPTTAVDAVTEAEIAANLRSLREGRTTIVIGTSPALLAAADRIVVVRGGSVAATGSHADLLAADDDYRELVTA</sequence>
<dbReference type="InterPro" id="IPR017871">
    <property type="entry name" value="ABC_transporter-like_CS"/>
</dbReference>
<dbReference type="SUPFAM" id="SSF52540">
    <property type="entry name" value="P-loop containing nucleoside triphosphate hydrolases"/>
    <property type="match status" value="1"/>
</dbReference>